<evidence type="ECO:0000313" key="1">
    <source>
        <dbReference type="EMBL" id="MDT0337353.1"/>
    </source>
</evidence>
<dbReference type="AlphaFoldDB" id="A0AAE4K3V3"/>
<reference evidence="1" key="1">
    <citation type="submission" date="2023-02" db="EMBL/GenBank/DDBJ databases">
        <title>Description of Herbaspirillum huttiense subsp. nephrolepsisexaltata and Herbaspirillum huttiense subsp. lycopersicon.</title>
        <authorList>
            <person name="Poudel M."/>
            <person name="Sharma A."/>
            <person name="Goss E."/>
            <person name="Tapia J.H."/>
            <person name="Harmon C.M."/>
            <person name="Jones J.B."/>
        </authorList>
    </citation>
    <scope>NUCLEOTIDE SEQUENCE</scope>
    <source>
        <strain evidence="1">NC40101</strain>
    </source>
</reference>
<gene>
    <name evidence="1" type="ORF">RJN63_10985</name>
</gene>
<proteinExistence type="predicted"/>
<name>A0AAE4K3V3_9BURK</name>
<comment type="caution">
    <text evidence="1">The sequence shown here is derived from an EMBL/GenBank/DDBJ whole genome shotgun (WGS) entry which is preliminary data.</text>
</comment>
<dbReference type="EMBL" id="JAVRAA010000005">
    <property type="protein sequence ID" value="MDT0337353.1"/>
    <property type="molecule type" value="Genomic_DNA"/>
</dbReference>
<dbReference type="RefSeq" id="WP_284076822.1">
    <property type="nucleotide sequence ID" value="NZ_JAVLSM010000007.1"/>
</dbReference>
<organism evidence="1">
    <name type="scientific">Herbaspirillum huttiense subsp. nephrolepidis</name>
    <dbReference type="NCBI Taxonomy" id="3075126"/>
    <lineage>
        <taxon>Bacteria</taxon>
        <taxon>Pseudomonadati</taxon>
        <taxon>Pseudomonadota</taxon>
        <taxon>Betaproteobacteria</taxon>
        <taxon>Burkholderiales</taxon>
        <taxon>Oxalobacteraceae</taxon>
        <taxon>Herbaspirillum</taxon>
    </lineage>
</organism>
<dbReference type="InterPro" id="IPR043733">
    <property type="entry name" value="DUF5677"/>
</dbReference>
<dbReference type="Pfam" id="PF18928">
    <property type="entry name" value="DUF5677"/>
    <property type="match status" value="1"/>
</dbReference>
<accession>A0AAE4K3V3</accession>
<protein>
    <submittedName>
        <fullName evidence="1">DUF5677 domain-containing protein</fullName>
    </submittedName>
</protein>
<sequence>MIAMKMPAEGFLSPLVSDWRSVAHEAASERFALAYEINQACVAVLSTLEPSSRSDRELIGAALFGRALQSFEATILLAERGMVADAGLVARSIVECAIFQAAVATIDDFPKQMAASNNAHFASMARAVADQLAAGVDTAEHDQSQEIRELLEEIASVAVMPADIKLRQLARETGMEKLYEIIYRKLSGEAAHPSLASIERHFRRDERGRIAQLIFAPQVDGLSDLLGSAITAGLANLQALAETFGRTDIAELYKTFNDRHRLIALEQQQPV</sequence>